<evidence type="ECO:0000313" key="3">
    <source>
        <dbReference type="Proteomes" id="UP001442494"/>
    </source>
</evidence>
<dbReference type="EMBL" id="JAMPKK010000002">
    <property type="protein sequence ID" value="MEP0863154.1"/>
    <property type="molecule type" value="Genomic_DNA"/>
</dbReference>
<dbReference type="Proteomes" id="UP001442494">
    <property type="component" value="Unassembled WGS sequence"/>
</dbReference>
<keyword evidence="1" id="KW-0472">Membrane</keyword>
<comment type="caution">
    <text evidence="2">The sequence shown here is derived from an EMBL/GenBank/DDBJ whole genome shotgun (WGS) entry which is preliminary data.</text>
</comment>
<proteinExistence type="predicted"/>
<feature type="transmembrane region" description="Helical" evidence="1">
    <location>
        <begin position="272"/>
        <end position="298"/>
    </location>
</feature>
<gene>
    <name evidence="2" type="ORF">NDI37_01560</name>
</gene>
<keyword evidence="1" id="KW-0812">Transmembrane</keyword>
<organism evidence="2 3">
    <name type="scientific">Funiculus sociatus GB2-A5</name>
    <dbReference type="NCBI Taxonomy" id="2933946"/>
    <lineage>
        <taxon>Bacteria</taxon>
        <taxon>Bacillati</taxon>
        <taxon>Cyanobacteriota</taxon>
        <taxon>Cyanophyceae</taxon>
        <taxon>Coleofasciculales</taxon>
        <taxon>Coleofasciculaceae</taxon>
        <taxon>Funiculus</taxon>
    </lineage>
</organism>
<reference evidence="2 3" key="1">
    <citation type="submission" date="2022-04" db="EMBL/GenBank/DDBJ databases">
        <title>Positive selection, recombination, and allopatry shape intraspecific diversity of widespread and dominant cyanobacteria.</title>
        <authorList>
            <person name="Wei J."/>
            <person name="Shu W."/>
            <person name="Hu C."/>
        </authorList>
    </citation>
    <scope>NUCLEOTIDE SEQUENCE [LARGE SCALE GENOMIC DNA]</scope>
    <source>
        <strain evidence="2 3">GB2-A5</strain>
    </source>
</reference>
<name>A0ABV0JJH3_9CYAN</name>
<feature type="transmembrane region" description="Helical" evidence="1">
    <location>
        <begin position="304"/>
        <end position="324"/>
    </location>
</feature>
<evidence type="ECO:0000313" key="2">
    <source>
        <dbReference type="EMBL" id="MEP0863154.1"/>
    </source>
</evidence>
<keyword evidence="3" id="KW-1185">Reference proteome</keyword>
<keyword evidence="1" id="KW-1133">Transmembrane helix</keyword>
<dbReference type="RefSeq" id="WP_199313357.1">
    <property type="nucleotide sequence ID" value="NZ_JAMPKK010000002.1"/>
</dbReference>
<sequence length="357" mass="37998">MFKINIQEIEAVASTFQETASQVVSTTQSAVSEALSTTQEATSSAIQQVSNSVTSIASTFQETASEVVSATQNAVSEAFSITQEAASNVIIEAQLASSSVTGAATIAAHEAFKVAHNIKFENLPHNLQLKFHRAGVREGIRNVQEAAKVYETIPAQIRAQGYEAIREFCNDKDWSHIKAHVNGGGKEASNGIFENFRINRSRGGVDMTPEELAAARKVLGDAAFKASVEQVIGAAVQGALVAAVIELVFSTLENSLSFAEGKITQEELIRKVAVATATAGIAGGVITAILMCICMIFPPIAALLGYAAVPLAVIGIGFMCVRAWEIFIRADKLFGITEELGKFTQNIEQTILNFDAL</sequence>
<accession>A0ABV0JJH3</accession>
<evidence type="ECO:0000256" key="1">
    <source>
        <dbReference type="SAM" id="Phobius"/>
    </source>
</evidence>
<protein>
    <submittedName>
        <fullName evidence="2">Uncharacterized protein</fullName>
    </submittedName>
</protein>